<feature type="compositionally biased region" description="Pro residues" evidence="1">
    <location>
        <begin position="413"/>
        <end position="429"/>
    </location>
</feature>
<feature type="region of interest" description="Disordered" evidence="1">
    <location>
        <begin position="250"/>
        <end position="308"/>
    </location>
</feature>
<dbReference type="Proteomes" id="UP000269998">
    <property type="component" value="Chromosome"/>
</dbReference>
<sequence length="460" mass="47446">MADRLDVAQRLAEGRPAVEHTQSYVWACQQIGYQHPELTARPTQIHDWYASEDGLDLAALDGDCARLRAAEAAATEALRRQRVQVVELAAAWHGPGADAAVGYLQRHCAAASTLVAEIRAAAQRCESLRDTLWQLVDAKVATALAIDDRTLAQRPTWLAAAGTVMGGVGDRSSAEEVLRHQVKPYVDNDIRNDWATAMRSTVAGVRAAYDAVIERFCSAAYAHFELPDDRGPGWNAVGSESPIVSEPPAALATAAGPPRVLPPSQAPLRSAVAPASSTYAPPAPTPPEAGVVGGDGFANPSASGSSAGRGGLGGLGELADRIVAAMGGLVGTAVGELGGLLRSDDPAVDVADVADVADAADAAAVDDEHHGEHDKAEKLVAEKEAEKVEAVREAGRVAEERPDGPAGPVARPAAPPVADPPPVVAPPPHGDVLANGPDHTPAAEPTPCEIAADELPKAGQ</sequence>
<feature type="compositionally biased region" description="Basic and acidic residues" evidence="1">
    <location>
        <begin position="366"/>
        <end position="403"/>
    </location>
</feature>
<feature type="region of interest" description="Disordered" evidence="1">
    <location>
        <begin position="362"/>
        <end position="460"/>
    </location>
</feature>
<feature type="compositionally biased region" description="Low complexity" evidence="1">
    <location>
        <begin position="270"/>
        <end position="280"/>
    </location>
</feature>
<dbReference type="KEGG" id="mbai:MB901379_00972"/>
<proteinExistence type="predicted"/>
<name>A0A3S4BTR7_9MYCO</name>
<evidence type="ECO:0000256" key="1">
    <source>
        <dbReference type="SAM" id="MobiDB-lite"/>
    </source>
</evidence>
<dbReference type="OrthoDB" id="4727254at2"/>
<protein>
    <submittedName>
        <fullName evidence="2">Uncharacterized protein</fullName>
    </submittedName>
</protein>
<organism evidence="2 3">
    <name type="scientific">Mycobacterium basiliense</name>
    <dbReference type="NCBI Taxonomy" id="2094119"/>
    <lineage>
        <taxon>Bacteria</taxon>
        <taxon>Bacillati</taxon>
        <taxon>Actinomycetota</taxon>
        <taxon>Actinomycetes</taxon>
        <taxon>Mycobacteriales</taxon>
        <taxon>Mycobacteriaceae</taxon>
        <taxon>Mycobacterium</taxon>
    </lineage>
</organism>
<evidence type="ECO:0000313" key="2">
    <source>
        <dbReference type="EMBL" id="VDM87433.1"/>
    </source>
</evidence>
<evidence type="ECO:0000313" key="3">
    <source>
        <dbReference type="Proteomes" id="UP000269998"/>
    </source>
</evidence>
<reference evidence="3" key="1">
    <citation type="submission" date="2018-02" db="EMBL/GenBank/DDBJ databases">
        <authorList>
            <person name="Seth-Smith MB H."/>
            <person name="Seth-Smith H."/>
        </authorList>
    </citation>
    <scope>NUCLEOTIDE SEQUENCE [LARGE SCALE GENOMIC DNA]</scope>
</reference>
<gene>
    <name evidence="2" type="ORF">MB901379_00972</name>
</gene>
<dbReference type="RefSeq" id="WP_158015584.1">
    <property type="nucleotide sequence ID" value="NZ_CBCSKE010000004.1"/>
</dbReference>
<dbReference type="EMBL" id="LR130759">
    <property type="protein sequence ID" value="VDM87433.1"/>
    <property type="molecule type" value="Genomic_DNA"/>
</dbReference>
<keyword evidence="3" id="KW-1185">Reference proteome</keyword>
<dbReference type="AlphaFoldDB" id="A0A3S4BTR7"/>
<accession>A0A3S4BTR7</accession>